<feature type="compositionally biased region" description="Polar residues" evidence="1">
    <location>
        <begin position="9"/>
        <end position="24"/>
    </location>
</feature>
<dbReference type="AlphaFoldDB" id="A0A6A5Z793"/>
<proteinExistence type="predicted"/>
<organism evidence="2 3">
    <name type="scientific">Lophiotrema nucula</name>
    <dbReference type="NCBI Taxonomy" id="690887"/>
    <lineage>
        <taxon>Eukaryota</taxon>
        <taxon>Fungi</taxon>
        <taxon>Dikarya</taxon>
        <taxon>Ascomycota</taxon>
        <taxon>Pezizomycotina</taxon>
        <taxon>Dothideomycetes</taxon>
        <taxon>Pleosporomycetidae</taxon>
        <taxon>Pleosporales</taxon>
        <taxon>Lophiotremataceae</taxon>
        <taxon>Lophiotrema</taxon>
    </lineage>
</organism>
<feature type="region of interest" description="Disordered" evidence="1">
    <location>
        <begin position="219"/>
        <end position="242"/>
    </location>
</feature>
<protein>
    <submittedName>
        <fullName evidence="2">Uncharacterized protein</fullName>
    </submittedName>
</protein>
<evidence type="ECO:0000313" key="3">
    <source>
        <dbReference type="Proteomes" id="UP000799770"/>
    </source>
</evidence>
<feature type="non-terminal residue" evidence="2">
    <location>
        <position position="1"/>
    </location>
</feature>
<accession>A0A6A5Z793</accession>
<keyword evidence="3" id="KW-1185">Reference proteome</keyword>
<reference evidence="2" key="1">
    <citation type="journal article" date="2020" name="Stud. Mycol.">
        <title>101 Dothideomycetes genomes: a test case for predicting lifestyles and emergence of pathogens.</title>
        <authorList>
            <person name="Haridas S."/>
            <person name="Albert R."/>
            <person name="Binder M."/>
            <person name="Bloem J."/>
            <person name="Labutti K."/>
            <person name="Salamov A."/>
            <person name="Andreopoulos B."/>
            <person name="Baker S."/>
            <person name="Barry K."/>
            <person name="Bills G."/>
            <person name="Bluhm B."/>
            <person name="Cannon C."/>
            <person name="Castanera R."/>
            <person name="Culley D."/>
            <person name="Daum C."/>
            <person name="Ezra D."/>
            <person name="Gonzalez J."/>
            <person name="Henrissat B."/>
            <person name="Kuo A."/>
            <person name="Liang C."/>
            <person name="Lipzen A."/>
            <person name="Lutzoni F."/>
            <person name="Magnuson J."/>
            <person name="Mondo S."/>
            <person name="Nolan M."/>
            <person name="Ohm R."/>
            <person name="Pangilinan J."/>
            <person name="Park H.-J."/>
            <person name="Ramirez L."/>
            <person name="Alfaro M."/>
            <person name="Sun H."/>
            <person name="Tritt A."/>
            <person name="Yoshinaga Y."/>
            <person name="Zwiers L.-H."/>
            <person name="Turgeon B."/>
            <person name="Goodwin S."/>
            <person name="Spatafora J."/>
            <person name="Crous P."/>
            <person name="Grigoriev I."/>
        </authorList>
    </citation>
    <scope>NUCLEOTIDE SEQUENCE</scope>
    <source>
        <strain evidence="2">CBS 627.86</strain>
    </source>
</reference>
<feature type="region of interest" description="Disordered" evidence="1">
    <location>
        <begin position="1"/>
        <end position="45"/>
    </location>
</feature>
<dbReference type="Proteomes" id="UP000799770">
    <property type="component" value="Unassembled WGS sequence"/>
</dbReference>
<sequence length="242" mass="27602">SVILKHTPSLKSTSTPTRSDSTARQLRRPAELNLSSSKTDTAKPKSELELRYDLIRNSQTKSKATLKSPTQLLKDRLNLSPKKVKEEKIRIFTPPRPTLNGCILPAPQSQLAPFQGSSVRARTDKDGRPAWWCKFDKLVVFDGIEEEEGREVKVKTRTSKGLSIARRRGDAECIIIPLDCTHCQEMLNRTEWKYDVQVCKRSVCWDCKQRCLWETEQESNRSTETNEAENDANRARADSVLE</sequence>
<feature type="non-terminal residue" evidence="2">
    <location>
        <position position="242"/>
    </location>
</feature>
<evidence type="ECO:0000256" key="1">
    <source>
        <dbReference type="SAM" id="MobiDB-lite"/>
    </source>
</evidence>
<dbReference type="EMBL" id="ML977323">
    <property type="protein sequence ID" value="KAF2115359.1"/>
    <property type="molecule type" value="Genomic_DNA"/>
</dbReference>
<gene>
    <name evidence="2" type="ORF">BDV96DRAFT_463239</name>
</gene>
<dbReference type="OrthoDB" id="3944493at2759"/>
<feature type="compositionally biased region" description="Basic and acidic residues" evidence="1">
    <location>
        <begin position="231"/>
        <end position="242"/>
    </location>
</feature>
<name>A0A6A5Z793_9PLEO</name>
<evidence type="ECO:0000313" key="2">
    <source>
        <dbReference type="EMBL" id="KAF2115359.1"/>
    </source>
</evidence>